<reference evidence="2" key="1">
    <citation type="submission" date="2018-03" db="EMBL/GenBank/DDBJ databases">
        <authorList>
            <person name="Batty M. E."/>
            <person name="Batty M E."/>
        </authorList>
    </citation>
    <scope>NUCLEOTIDE SEQUENCE [LARGE SCALE GENOMIC DNA]</scope>
</reference>
<organism evidence="1 2">
    <name type="scientific">Orientia tsutsugamushi</name>
    <name type="common">Rickettsia tsutsugamushi</name>
    <dbReference type="NCBI Taxonomy" id="784"/>
    <lineage>
        <taxon>Bacteria</taxon>
        <taxon>Pseudomonadati</taxon>
        <taxon>Pseudomonadota</taxon>
        <taxon>Alphaproteobacteria</taxon>
        <taxon>Rickettsiales</taxon>
        <taxon>Rickettsiaceae</taxon>
        <taxon>Rickettsieae</taxon>
        <taxon>Orientia</taxon>
    </lineage>
</organism>
<dbReference type="Proteomes" id="UP000245243">
    <property type="component" value="Chromosome I"/>
</dbReference>
<evidence type="ECO:0000313" key="2">
    <source>
        <dbReference type="Proteomes" id="UP000245243"/>
    </source>
</evidence>
<protein>
    <submittedName>
        <fullName evidence="1">Uncharacterized protein</fullName>
    </submittedName>
</protein>
<name>A0A2U3RMB9_ORITS</name>
<sequence>MKLSGKHNTGNARVMFDVVSDGKTWITKIP</sequence>
<gene>
    <name evidence="1" type="ORF">KARP_00249</name>
</gene>
<accession>A0A2U3RMB9</accession>
<dbReference type="AlphaFoldDB" id="A0A2U3RMB9"/>
<proteinExistence type="predicted"/>
<dbReference type="EMBL" id="LS398548">
    <property type="protein sequence ID" value="SPR14386.1"/>
    <property type="molecule type" value="Genomic_DNA"/>
</dbReference>
<evidence type="ECO:0000313" key="1">
    <source>
        <dbReference type="EMBL" id="SPR14386.1"/>
    </source>
</evidence>